<gene>
    <name evidence="2" type="ORF">CLV36_103174</name>
</gene>
<name>A0ABX5ER03_9BACL</name>
<accession>A0ABX5ER03</accession>
<protein>
    <submittedName>
        <fullName evidence="2">Helicase-like protein</fullName>
    </submittedName>
</protein>
<dbReference type="Gene3D" id="3.40.50.300">
    <property type="entry name" value="P-loop containing nucleotide triphosphate hydrolases"/>
    <property type="match status" value="2"/>
</dbReference>
<feature type="domain" description="Helicase C-terminal" evidence="1">
    <location>
        <begin position="804"/>
        <end position="1001"/>
    </location>
</feature>
<dbReference type="InterPro" id="IPR001650">
    <property type="entry name" value="Helicase_C-like"/>
</dbReference>
<reference evidence="2 3" key="1">
    <citation type="submission" date="2018-03" db="EMBL/GenBank/DDBJ databases">
        <title>Genomic Encyclopedia of Archaeal and Bacterial Type Strains, Phase II (KMG-II): from individual species to whole genera.</title>
        <authorList>
            <person name="Goeker M."/>
        </authorList>
    </citation>
    <scope>NUCLEOTIDE SEQUENCE [LARGE SCALE GENOMIC DNA]</scope>
    <source>
        <strain evidence="2 3">RHA1</strain>
    </source>
</reference>
<keyword evidence="3" id="KW-1185">Reference proteome</keyword>
<proteinExistence type="predicted"/>
<dbReference type="InterPro" id="IPR027417">
    <property type="entry name" value="P-loop_NTPase"/>
</dbReference>
<comment type="caution">
    <text evidence="2">The sequence shown here is derived from an EMBL/GenBank/DDBJ whole genome shotgun (WGS) entry which is preliminary data.</text>
</comment>
<evidence type="ECO:0000259" key="1">
    <source>
        <dbReference type="PROSITE" id="PS51194"/>
    </source>
</evidence>
<dbReference type="Proteomes" id="UP000238836">
    <property type="component" value="Unassembled WGS sequence"/>
</dbReference>
<evidence type="ECO:0000313" key="3">
    <source>
        <dbReference type="Proteomes" id="UP000238836"/>
    </source>
</evidence>
<dbReference type="RefSeq" id="WP_106341988.1">
    <property type="nucleotide sequence ID" value="NZ_PVTZ01000003.1"/>
</dbReference>
<evidence type="ECO:0000313" key="2">
    <source>
        <dbReference type="EMBL" id="PRZ15948.1"/>
    </source>
</evidence>
<dbReference type="SUPFAM" id="SSF52540">
    <property type="entry name" value="P-loop containing nucleoside triphosphate hydrolases"/>
    <property type="match status" value="1"/>
</dbReference>
<sequence>MRLKMIDFLRRELIGPDPIPPFVQDNGEEVLLEPPRQRYGAAILFPQGFVMDDSEKLSEKELASLNEEKDEEEYTEEAVDRTNIRFGNDYEDEEEPYEDVVNLSNAFFPSAIGLSCFMESPADGVVVHVYAGRYKIDSFSWRDQNGNEKVKKNAYLRESIDSFIPIATEELPLRARESRRFPVVYGEEEIGLAVYVTNRSVINGRHLITFSLVNEMKGDASSRDSEKCFFQVNMKIESKNGEACILPYPENRYIAHEDDKVNKLLYRNHKSYAIGHGCAAHWVEGGKGRAKRVETSILPSFEMKPILPVRLEDVELSMLDLADLGEFEKGISNLKLLCTKYEIWIKEQEKQIPLLETDFQDIAQKQIENCYRCLNRMREGLQLLKSDEKVLQAFQLMNKAMLIQQLRYALPLRNWNENEIEPFKEIEVLNRNTWPKKHLGNWRPFQIAFILMNLKSITDPNCKERKMVDIIWFPTGGGKTEAYLGLTAFSIFIRRLKKPEDSGTSVLMRYTLRLLTAQQFQRAAALITACERIREEKSDVLGNDRITIGLWAGGGKEGISPNTRQEAKSAYSALERNSTQENKFVLLKCPWCGAQMGPVPRKRKSKKLEIKIVGYRKTRETVDFQCGDKNCHFSEKALPVLVVDEDMYMEPPSLVIATVDKFAMLPWKPAARAFFGFRDNGKNVSPPDLIIQDELHLISGPLGSMAGHYETLVEALCKKNEMGSGPKIIASTATISRAKEQVHALYNCDQDNVFLFPPQCLEAGESFFAYVEHDNAKVSGRIYVGVHASGLPSHATAQVRVISALSQAVKMIEADDKQRDPYWTIVNYFNSLRELGHAATLVSADINEYIRSMWFRKNVLGDNNKKRIILKTIELTSRVKSSEIPQYLQELECSYPGNKEHKPVDICLATNMISVGMDIPRLGLMTVIGQPKTTSEYIQATSRVGRSQDAPGLVVVIYNTQKPRDRSQYEQFYSYHSKIYSHVEPTSVTPFATPVRERALHAVIAGIVRFLGSEENLKWPYPPPDEKTKEFVLNTIHERVEQIDPAELEDTLKMLGKRFAEWEGLKPLEYGNPMGYTRNQPLMYPYGMKPDNKLKRAWPTPTSMRNVDVECKVEVIYNYPEGDEAN</sequence>
<organism evidence="2 3">
    <name type="scientific">Laceyella sediminis</name>
    <dbReference type="NCBI Taxonomy" id="573074"/>
    <lineage>
        <taxon>Bacteria</taxon>
        <taxon>Bacillati</taxon>
        <taxon>Bacillota</taxon>
        <taxon>Bacilli</taxon>
        <taxon>Bacillales</taxon>
        <taxon>Thermoactinomycetaceae</taxon>
        <taxon>Laceyella</taxon>
    </lineage>
</organism>
<dbReference type="PROSITE" id="PS51194">
    <property type="entry name" value="HELICASE_CTER"/>
    <property type="match status" value="1"/>
</dbReference>
<dbReference type="CDD" id="cd18785">
    <property type="entry name" value="SF2_C"/>
    <property type="match status" value="1"/>
</dbReference>
<dbReference type="Pfam" id="PF00271">
    <property type="entry name" value="Helicase_C"/>
    <property type="match status" value="1"/>
</dbReference>
<dbReference type="EMBL" id="PVTZ01000003">
    <property type="protein sequence ID" value="PRZ15948.1"/>
    <property type="molecule type" value="Genomic_DNA"/>
</dbReference>